<comment type="caution">
    <text evidence="5">The sequence shown here is derived from an EMBL/GenBank/DDBJ whole genome shotgun (WGS) entry which is preliminary data.</text>
</comment>
<evidence type="ECO:0000256" key="4">
    <source>
        <dbReference type="SAM" id="SignalP"/>
    </source>
</evidence>
<sequence>MVIRRYPSQRFIKPYLLLALALACVPRLASSESGKRPLTDDPSRGELFEMMGEELQKTTPASEFSQFAFRANFRFPHDALWKNPSKEEYPRTNQTFGIDVSHHTTDDCKCRIGWSRIAEQKVAFAYLKATQGVDYFDRSFRPNVEALRALPADKKIAIGAYHFLSADGSAEDQAENFLEVVRKQLGADDLTPSLDLEWDVRVKNGKTILAPDGRPLDFWMERKLSGPEILNRVHSWLRIIEETTGKKPLVYTSQTWWNERMGGVGSIEQALAGYRIWITDLSSKGLKVEQPYVYKGKWHLFQFTFTASADKGGLPAGKKVDANVFEGDVSKLLASLK</sequence>
<dbReference type="Gene3D" id="3.20.20.80">
    <property type="entry name" value="Glycosidases"/>
    <property type="match status" value="1"/>
</dbReference>
<evidence type="ECO:0000313" key="5">
    <source>
        <dbReference type="EMBL" id="PDS49753.1"/>
    </source>
</evidence>
<evidence type="ECO:0000313" key="6">
    <source>
        <dbReference type="Proteomes" id="UP000219972"/>
    </source>
</evidence>
<dbReference type="Proteomes" id="UP000219972">
    <property type="component" value="Unassembled WGS sequence"/>
</dbReference>
<proteinExistence type="inferred from homology"/>
<keyword evidence="3" id="KW-0326">Glycosidase</keyword>
<keyword evidence="2" id="KW-0378">Hydrolase</keyword>
<reference evidence="5 6" key="1">
    <citation type="submission" date="2017-09" db="EMBL/GenBank/DDBJ databases">
        <title>Comparative genomics of rhizobia isolated from Phaseolus vulgaris in China.</title>
        <authorList>
            <person name="Tong W."/>
        </authorList>
    </citation>
    <scope>NUCLEOTIDE SEQUENCE [LARGE SCALE GENOMIC DNA]</scope>
    <source>
        <strain evidence="5 6">Y27</strain>
    </source>
</reference>
<keyword evidence="4" id="KW-0732">Signal</keyword>
<dbReference type="PROSITE" id="PS51257">
    <property type="entry name" value="PROKAR_LIPOPROTEIN"/>
    <property type="match status" value="1"/>
</dbReference>
<dbReference type="PANTHER" id="PTHR34135">
    <property type="entry name" value="LYSOZYME"/>
    <property type="match status" value="1"/>
</dbReference>
<dbReference type="InterPro" id="IPR017853">
    <property type="entry name" value="GH"/>
</dbReference>
<keyword evidence="6" id="KW-1185">Reference proteome</keyword>
<dbReference type="InterPro" id="IPR018077">
    <property type="entry name" value="Glyco_hydro_fam25_subgr"/>
</dbReference>
<evidence type="ECO:0008006" key="7">
    <source>
        <dbReference type="Google" id="ProtNLM"/>
    </source>
</evidence>
<dbReference type="SMART" id="SM00641">
    <property type="entry name" value="Glyco_25"/>
    <property type="match status" value="1"/>
</dbReference>
<protein>
    <recommendedName>
        <fullName evidence="7">Lysozyme</fullName>
    </recommendedName>
</protein>
<dbReference type="PANTHER" id="PTHR34135:SF2">
    <property type="entry name" value="LYSOZYME"/>
    <property type="match status" value="1"/>
</dbReference>
<dbReference type="Pfam" id="PF01183">
    <property type="entry name" value="Glyco_hydro_25"/>
    <property type="match status" value="1"/>
</dbReference>
<feature type="signal peptide" evidence="4">
    <location>
        <begin position="1"/>
        <end position="29"/>
    </location>
</feature>
<evidence type="ECO:0000256" key="2">
    <source>
        <dbReference type="ARBA" id="ARBA00022801"/>
    </source>
</evidence>
<evidence type="ECO:0000256" key="3">
    <source>
        <dbReference type="ARBA" id="ARBA00023295"/>
    </source>
</evidence>
<organism evidence="5 6">
    <name type="scientific">Rhizobium anhuiense</name>
    <dbReference type="NCBI Taxonomy" id="1184720"/>
    <lineage>
        <taxon>Bacteria</taxon>
        <taxon>Pseudomonadati</taxon>
        <taxon>Pseudomonadota</taxon>
        <taxon>Alphaproteobacteria</taxon>
        <taxon>Hyphomicrobiales</taxon>
        <taxon>Rhizobiaceae</taxon>
        <taxon>Rhizobium/Agrobacterium group</taxon>
        <taxon>Rhizobium</taxon>
    </lineage>
</organism>
<evidence type="ECO:0000256" key="1">
    <source>
        <dbReference type="ARBA" id="ARBA00010646"/>
    </source>
</evidence>
<accession>A0ABX4J3I4</accession>
<dbReference type="SUPFAM" id="SSF51445">
    <property type="entry name" value="(Trans)glycosidases"/>
    <property type="match status" value="1"/>
</dbReference>
<name>A0ABX4J3I4_9HYPH</name>
<comment type="similarity">
    <text evidence="1">Belongs to the glycosyl hydrolase 25 family.</text>
</comment>
<dbReference type="RefSeq" id="WP_097543965.1">
    <property type="nucleotide sequence ID" value="NZ_NWSL01000014.1"/>
</dbReference>
<gene>
    <name evidence="5" type="ORF">CO662_22030</name>
</gene>
<feature type="chain" id="PRO_5047230450" description="Lysozyme" evidence="4">
    <location>
        <begin position="30"/>
        <end position="337"/>
    </location>
</feature>
<dbReference type="EMBL" id="NWSL01000014">
    <property type="protein sequence ID" value="PDS49753.1"/>
    <property type="molecule type" value="Genomic_DNA"/>
</dbReference>
<dbReference type="PROSITE" id="PS51904">
    <property type="entry name" value="GLYCOSYL_HYDROL_F25_2"/>
    <property type="match status" value="1"/>
</dbReference>
<dbReference type="InterPro" id="IPR002053">
    <property type="entry name" value="Glyco_hydro_25"/>
</dbReference>